<feature type="compositionally biased region" description="Gly residues" evidence="23">
    <location>
        <begin position="650"/>
        <end position="659"/>
    </location>
</feature>
<dbReference type="Gene3D" id="3.30.40.10">
    <property type="entry name" value="Zinc/RING finger domain, C3HC4 (zinc finger)"/>
    <property type="match status" value="1"/>
</dbReference>
<dbReference type="InterPro" id="IPR018957">
    <property type="entry name" value="Znf_C3HC4_RING-type"/>
</dbReference>
<evidence type="ECO:0000256" key="21">
    <source>
        <dbReference type="PROSITE-ProRule" id="PRU01011"/>
    </source>
</evidence>
<dbReference type="InterPro" id="IPR000585">
    <property type="entry name" value="Hemopexin-like_dom"/>
</dbReference>
<dbReference type="FunFam" id="2.120.10.30:FF:000007">
    <property type="entry name" value="Putative tripartite motif-containing protein 2"/>
    <property type="match status" value="1"/>
</dbReference>
<evidence type="ECO:0000256" key="10">
    <source>
        <dbReference type="ARBA" id="ARBA00022617"/>
    </source>
</evidence>
<dbReference type="Gene3D" id="2.110.10.10">
    <property type="entry name" value="Hemopexin-like domain"/>
    <property type="match status" value="2"/>
</dbReference>
<proteinExistence type="inferred from homology"/>
<evidence type="ECO:0000256" key="15">
    <source>
        <dbReference type="ARBA" id="ARBA00022833"/>
    </source>
</evidence>
<dbReference type="InterPro" id="IPR018487">
    <property type="entry name" value="Hemopexin-like_repeat"/>
</dbReference>
<evidence type="ECO:0000256" key="22">
    <source>
        <dbReference type="SAM" id="Coils"/>
    </source>
</evidence>
<evidence type="ECO:0000256" key="7">
    <source>
        <dbReference type="ARBA" id="ARBA00013632"/>
    </source>
</evidence>
<evidence type="ECO:0000256" key="14">
    <source>
        <dbReference type="ARBA" id="ARBA00022771"/>
    </source>
</evidence>
<feature type="repeat" description="Hemopexin" evidence="21">
    <location>
        <begin position="673"/>
        <end position="713"/>
    </location>
</feature>
<evidence type="ECO:0000256" key="18">
    <source>
        <dbReference type="ARBA" id="ARBA00023180"/>
    </source>
</evidence>
<dbReference type="AlphaFoldDB" id="A0A485P948"/>
<evidence type="ECO:0000256" key="19">
    <source>
        <dbReference type="PROSITE-ProRule" id="PRU00024"/>
    </source>
</evidence>
<feature type="domain" description="RING-type" evidence="24">
    <location>
        <begin position="22"/>
        <end position="63"/>
    </location>
</feature>
<dbReference type="InterPro" id="IPR013083">
    <property type="entry name" value="Znf_RING/FYVE/PHD"/>
</dbReference>
<dbReference type="PANTHER" id="PTHR24104">
    <property type="entry name" value="E3 UBIQUITIN-PROTEIN LIGASE NHLRC1-RELATED"/>
    <property type="match status" value="1"/>
</dbReference>
<dbReference type="Gene3D" id="3.30.160.60">
    <property type="entry name" value="Classic Zinc Finger"/>
    <property type="match status" value="1"/>
</dbReference>
<keyword evidence="18" id="KW-0325">Glycoprotein</keyword>
<comment type="similarity">
    <text evidence="5">Belongs to the hemopexin family.</text>
</comment>
<dbReference type="EMBL" id="CAAGRJ010028895">
    <property type="protein sequence ID" value="VFV40346.1"/>
    <property type="molecule type" value="Genomic_DNA"/>
</dbReference>
<dbReference type="Pfam" id="PF00643">
    <property type="entry name" value="zf-B_box"/>
    <property type="match status" value="1"/>
</dbReference>
<dbReference type="CDD" id="cd16768">
    <property type="entry name" value="RING-HC_TRIM3"/>
    <property type="match status" value="1"/>
</dbReference>
<dbReference type="PROSITE" id="PS00024">
    <property type="entry name" value="HEMOPEXIN"/>
    <property type="match status" value="1"/>
</dbReference>
<dbReference type="GO" id="GO:0008270">
    <property type="term" value="F:zinc ion binding"/>
    <property type="evidence" value="ECO:0007669"/>
    <property type="project" value="UniProtKB-KW"/>
</dbReference>
<keyword evidence="8" id="KW-0813">Transport</keyword>
<dbReference type="FunFam" id="3.30.160.60:FF:000154">
    <property type="entry name" value="Tripartite motif-containing protein 2"/>
    <property type="match status" value="1"/>
</dbReference>
<evidence type="ECO:0000256" key="11">
    <source>
        <dbReference type="ARBA" id="ARBA00022723"/>
    </source>
</evidence>
<dbReference type="CDD" id="cd14960">
    <property type="entry name" value="NHL_TRIM2_like"/>
    <property type="match status" value="1"/>
</dbReference>
<keyword evidence="14 19" id="KW-0863">Zinc-finger</keyword>
<dbReference type="FunFam" id="2.110.10.10:FF:000013">
    <property type="entry name" value="Hemopexin"/>
    <property type="match status" value="1"/>
</dbReference>
<feature type="repeat" description="Hemopexin" evidence="21">
    <location>
        <begin position="714"/>
        <end position="759"/>
    </location>
</feature>
<dbReference type="FunFam" id="3.30.40.10:FF:000032">
    <property type="entry name" value="Tripartite motif containing 2"/>
    <property type="match status" value="1"/>
</dbReference>
<keyword evidence="10" id="KW-0349">Heme</keyword>
<dbReference type="SMART" id="SM00184">
    <property type="entry name" value="RING"/>
    <property type="match status" value="1"/>
</dbReference>
<dbReference type="PROSITE" id="PS50089">
    <property type="entry name" value="ZF_RING_2"/>
    <property type="match status" value="1"/>
</dbReference>
<dbReference type="EC" id="2.3.2.27" evidence="6"/>
<reference evidence="26 27" key="1">
    <citation type="submission" date="2019-01" db="EMBL/GenBank/DDBJ databases">
        <authorList>
            <person name="Alioto T."/>
            <person name="Alioto T."/>
        </authorList>
    </citation>
    <scope>NUCLEOTIDE SEQUENCE [LARGE SCALE GENOMIC DNA]</scope>
</reference>
<evidence type="ECO:0000256" key="3">
    <source>
        <dbReference type="ARBA" id="ARBA00004613"/>
    </source>
</evidence>
<dbReference type="FunFam" id="2.120.10.30:FF:000169">
    <property type="entry name" value="tripartite motif-containing protein 2 isoform X1"/>
    <property type="match status" value="1"/>
</dbReference>
<keyword evidence="11" id="KW-0479">Metal-binding</keyword>
<feature type="repeat" description="Hemopexin" evidence="21">
    <location>
        <begin position="925"/>
        <end position="972"/>
    </location>
</feature>
<evidence type="ECO:0000259" key="25">
    <source>
        <dbReference type="PROSITE" id="PS50119"/>
    </source>
</evidence>
<dbReference type="InterPro" id="IPR018486">
    <property type="entry name" value="Hemopexin_CS"/>
</dbReference>
<dbReference type="PANTHER" id="PTHR24104:SF21">
    <property type="entry name" value="TRIPARTITE MOTIF-CONTAINING PROTEIN 3"/>
    <property type="match status" value="1"/>
</dbReference>
<comment type="function">
    <text evidence="2">Binds heme and transports it to the liver for breakdown and iron recovery, after which the free hemopexin returns to the circulation.</text>
</comment>
<feature type="region of interest" description="Disordered" evidence="23">
    <location>
        <begin position="324"/>
        <end position="371"/>
    </location>
</feature>
<feature type="repeat" description="NHL" evidence="20">
    <location>
        <begin position="558"/>
        <end position="601"/>
    </location>
</feature>
<evidence type="ECO:0000256" key="9">
    <source>
        <dbReference type="ARBA" id="ARBA00022525"/>
    </source>
</evidence>
<evidence type="ECO:0000256" key="17">
    <source>
        <dbReference type="ARBA" id="ARBA00023157"/>
    </source>
</evidence>
<evidence type="ECO:0000313" key="26">
    <source>
        <dbReference type="EMBL" id="VFV40346.1"/>
    </source>
</evidence>
<dbReference type="GO" id="GO:0005576">
    <property type="term" value="C:extracellular region"/>
    <property type="evidence" value="ECO:0007669"/>
    <property type="project" value="UniProtKB-SubCell"/>
</dbReference>
<dbReference type="FunFam" id="2.110.10.10:FF:000009">
    <property type="entry name" value="Hemopexin"/>
    <property type="match status" value="1"/>
</dbReference>
<dbReference type="GO" id="GO:0000209">
    <property type="term" value="P:protein polyubiquitination"/>
    <property type="evidence" value="ECO:0007669"/>
    <property type="project" value="TreeGrafter"/>
</dbReference>
<comment type="catalytic activity">
    <reaction evidence="1">
        <text>S-ubiquitinyl-[E2 ubiquitin-conjugating enzyme]-L-cysteine + [acceptor protein]-L-lysine = [E2 ubiquitin-conjugating enzyme]-L-cysteine + N(6)-ubiquitinyl-[acceptor protein]-L-lysine.</text>
        <dbReference type="EC" id="2.3.2.27"/>
    </reaction>
</comment>
<dbReference type="InterPro" id="IPR001841">
    <property type="entry name" value="Znf_RING"/>
</dbReference>
<evidence type="ECO:0000256" key="4">
    <source>
        <dbReference type="ARBA" id="ARBA00008518"/>
    </source>
</evidence>
<dbReference type="PROSITE" id="PS51125">
    <property type="entry name" value="NHL"/>
    <property type="match status" value="5"/>
</dbReference>
<dbReference type="SUPFAM" id="SSF101898">
    <property type="entry name" value="NHL repeat"/>
    <property type="match status" value="1"/>
</dbReference>
<dbReference type="InterPro" id="IPR017907">
    <property type="entry name" value="Znf_RING_CS"/>
</dbReference>
<feature type="repeat" description="Hemopexin" evidence="21">
    <location>
        <begin position="760"/>
        <end position="804"/>
    </location>
</feature>
<feature type="repeat" description="NHL" evidence="20">
    <location>
        <begin position="466"/>
        <end position="507"/>
    </location>
</feature>
<dbReference type="SMART" id="SM00120">
    <property type="entry name" value="HX"/>
    <property type="match status" value="5"/>
</dbReference>
<dbReference type="Pfam" id="PF01436">
    <property type="entry name" value="NHL"/>
    <property type="match status" value="5"/>
</dbReference>
<keyword evidence="22" id="KW-0175">Coiled coil</keyword>
<dbReference type="SMART" id="SM00502">
    <property type="entry name" value="BBC"/>
    <property type="match status" value="1"/>
</dbReference>
<dbReference type="CDD" id="cd00094">
    <property type="entry name" value="HX"/>
    <property type="match status" value="2"/>
</dbReference>
<keyword evidence="9" id="KW-0964">Secreted</keyword>
<dbReference type="SUPFAM" id="SSF57850">
    <property type="entry name" value="RING/U-box"/>
    <property type="match status" value="1"/>
</dbReference>
<sequence>MAKREDSPGPEVQPMDKQFLVCSICLDRYRCPKVLPCLHTFCERCLQNYIPAQSLTLSCPVCRQTSILPEQGVSALQNNFFISSLMEAMQQAPDGAHDPEDPHPLSAVAGRPLSCPNHEGKTMEFYCEACETAMCGECRAGEHREHGTVLLRDVVEQHKAALQRQLEAVRGRLPQLSAAIALVGGISQQLQERKAEALAQISAAFEDLEQALQQRKQALVSDLEAICGAKQKVLQTQLDTLRQGQEHIGSSCSFAEQALRLGSAPEVLLVRKHMRERLAALAAQAFPERPHENAQLELVLEVDGLRRSVLNLGALLTTSATAHETVATGEDDVKRRVKSPGGPGSHVRQKAVRRPSSMYSTGGKRKDNPIEDELVFRVGSRGREKGEFTNLQGVSAASSGRIVVADSNNQCIQVFSNEGQFKFRFGVRGRSPGQLQRPTGVAVDTNGDIIVADYDNRWVSIFSPEGKFKTKIGAGRLMGPKGVAVDRNGHIIVVDNKSCCVFTFQPNGKLVGRFGGRGATDRHFAGPHFVAVNNKNEIVVTDFHNHSVKVYTADGEFLFKFGSHGEGNGQFNAPTGVAVDSNGNIIVADWGNSRIQVRPRDGMGLRLPAVLRAPAPPLPQLPCHTPANASHPPDLTSPSIVHSFPRDGTPGNGAEGGSGARVNPDVTEPCSDGWSFDATTLDEHGAMLFFKGEFVWKSHKWVRELISERWKNFTSPVDAAFRRGHNSVFLIKGDKVWVYPPEKKEKGYPKLLQEEFPGIPSPVDAAVECHRGECQDEGVLFFQGNHTWFWDLTTGATKERSWPAVGNCSSALRWLSRYYCFRGNQFLRFNPVTGEVLPKYPLDVRDYFIPCPGRGHGHRNGTGHGNGTHPGHRDVRCGPDLVLSALLTDNHGATYAFSGSHYWRLDTSRDGWHSWPIVHQWPQGPSTVDAAFSWDDKLYLIQGTQIYIFLTKGGYTLVDGYPKRLEKEFGSPHGINLEAVDAAFTCPGSSRLHIMAGRKLWWLDLELGAQATWTELPWPHEKVDGALCVEKSLGPNSCSANGPGLYLIHGPDLYCYSDVEKLNTAKTLPQPLRVDSLLGCSH</sequence>
<evidence type="ECO:0000313" key="27">
    <source>
        <dbReference type="Proteomes" id="UP000386466"/>
    </source>
</evidence>
<feature type="repeat" description="NHL" evidence="20">
    <location>
        <begin position="422"/>
        <end position="465"/>
    </location>
</feature>
<dbReference type="CDD" id="cd19825">
    <property type="entry name" value="Bbox2_TRIM3_C-VII"/>
    <property type="match status" value="1"/>
</dbReference>
<dbReference type="CDD" id="cd20482">
    <property type="entry name" value="CC_brat-like"/>
    <property type="match status" value="1"/>
</dbReference>
<dbReference type="PROSITE" id="PS00518">
    <property type="entry name" value="ZF_RING_1"/>
    <property type="match status" value="1"/>
</dbReference>
<dbReference type="PROSITE" id="PS50119">
    <property type="entry name" value="ZF_BBOX"/>
    <property type="match status" value="1"/>
</dbReference>
<organism evidence="26 27">
    <name type="scientific">Lynx pardinus</name>
    <name type="common">Iberian lynx</name>
    <name type="synonym">Felis pardina</name>
    <dbReference type="NCBI Taxonomy" id="191816"/>
    <lineage>
        <taxon>Eukaryota</taxon>
        <taxon>Metazoa</taxon>
        <taxon>Chordata</taxon>
        <taxon>Craniata</taxon>
        <taxon>Vertebrata</taxon>
        <taxon>Euteleostomi</taxon>
        <taxon>Mammalia</taxon>
        <taxon>Eutheria</taxon>
        <taxon>Laurasiatheria</taxon>
        <taxon>Carnivora</taxon>
        <taxon>Feliformia</taxon>
        <taxon>Felidae</taxon>
        <taxon>Felinae</taxon>
        <taxon>Lynx</taxon>
    </lineage>
</organism>
<keyword evidence="15" id="KW-0862">Zinc</keyword>
<dbReference type="Proteomes" id="UP000386466">
    <property type="component" value="Unassembled WGS sequence"/>
</dbReference>
<comment type="similarity">
    <text evidence="4">Belongs to the TRIM/RBCC family.</text>
</comment>
<feature type="repeat" description="Hemopexin" evidence="21">
    <location>
        <begin position="879"/>
        <end position="924"/>
    </location>
</feature>
<evidence type="ECO:0000256" key="23">
    <source>
        <dbReference type="SAM" id="MobiDB-lite"/>
    </source>
</evidence>
<dbReference type="InterPro" id="IPR001258">
    <property type="entry name" value="NHL_repeat"/>
</dbReference>
<dbReference type="InterPro" id="IPR003649">
    <property type="entry name" value="Bbox_C"/>
</dbReference>
<keyword evidence="27" id="KW-1185">Reference proteome</keyword>
<evidence type="ECO:0000256" key="2">
    <source>
        <dbReference type="ARBA" id="ARBA00002031"/>
    </source>
</evidence>
<evidence type="ECO:0000256" key="8">
    <source>
        <dbReference type="ARBA" id="ARBA00022448"/>
    </source>
</evidence>
<dbReference type="GO" id="GO:0061630">
    <property type="term" value="F:ubiquitin protein ligase activity"/>
    <property type="evidence" value="ECO:0007669"/>
    <property type="project" value="UniProtKB-EC"/>
</dbReference>
<keyword evidence="17" id="KW-1015">Disulfide bond</keyword>
<evidence type="ECO:0000256" key="20">
    <source>
        <dbReference type="PROSITE-ProRule" id="PRU00504"/>
    </source>
</evidence>
<dbReference type="Gene3D" id="2.120.10.30">
    <property type="entry name" value="TolB, C-terminal domain"/>
    <property type="match status" value="2"/>
</dbReference>
<feature type="repeat" description="NHL" evidence="20">
    <location>
        <begin position="375"/>
        <end position="418"/>
    </location>
</feature>
<name>A0A485P948_LYNPA</name>
<feature type="repeat" description="Hemopexin" evidence="21">
    <location>
        <begin position="805"/>
        <end position="851"/>
    </location>
</feature>
<dbReference type="PROSITE" id="PS51642">
    <property type="entry name" value="HEMOPEXIN_2"/>
    <property type="match status" value="6"/>
</dbReference>
<evidence type="ECO:0000256" key="12">
    <source>
        <dbReference type="ARBA" id="ARBA00022729"/>
    </source>
</evidence>
<protein>
    <recommendedName>
        <fullName evidence="7">Hemopexin</fullName>
        <ecNumber evidence="6">2.3.2.27</ecNumber>
    </recommendedName>
</protein>
<feature type="region of interest" description="Disordered" evidence="23">
    <location>
        <begin position="623"/>
        <end position="663"/>
    </location>
</feature>
<keyword evidence="13" id="KW-0677">Repeat</keyword>
<feature type="repeat" description="NHL" evidence="20">
    <location>
        <begin position="511"/>
        <end position="554"/>
    </location>
</feature>
<dbReference type="InterPro" id="IPR000315">
    <property type="entry name" value="Znf_B-box"/>
</dbReference>
<dbReference type="SMART" id="SM00336">
    <property type="entry name" value="BBOX"/>
    <property type="match status" value="1"/>
</dbReference>
<evidence type="ECO:0000256" key="5">
    <source>
        <dbReference type="ARBA" id="ARBA00011072"/>
    </source>
</evidence>
<dbReference type="GO" id="GO:0043161">
    <property type="term" value="P:proteasome-mediated ubiquitin-dependent protein catabolic process"/>
    <property type="evidence" value="ECO:0007669"/>
    <property type="project" value="TreeGrafter"/>
</dbReference>
<dbReference type="Pfam" id="PF00045">
    <property type="entry name" value="Hemopexin"/>
    <property type="match status" value="4"/>
</dbReference>
<keyword evidence="12" id="KW-0732">Signal</keyword>
<dbReference type="Pfam" id="PF00097">
    <property type="entry name" value="zf-C3HC4"/>
    <property type="match status" value="1"/>
</dbReference>
<evidence type="ECO:0000256" key="1">
    <source>
        <dbReference type="ARBA" id="ARBA00000900"/>
    </source>
</evidence>
<dbReference type="InterPro" id="IPR036375">
    <property type="entry name" value="Hemopexin-like_dom_sf"/>
</dbReference>
<keyword evidence="16" id="KW-0408">Iron</keyword>
<evidence type="ECO:0000256" key="13">
    <source>
        <dbReference type="ARBA" id="ARBA00022737"/>
    </source>
</evidence>
<feature type="domain" description="B box-type" evidence="25">
    <location>
        <begin position="110"/>
        <end position="151"/>
    </location>
</feature>
<gene>
    <name evidence="26" type="ORF">LYPA_23C019368</name>
</gene>
<evidence type="ECO:0000256" key="16">
    <source>
        <dbReference type="ARBA" id="ARBA00023004"/>
    </source>
</evidence>
<evidence type="ECO:0000259" key="24">
    <source>
        <dbReference type="PROSITE" id="PS50089"/>
    </source>
</evidence>
<dbReference type="SUPFAM" id="SSF57845">
    <property type="entry name" value="B-box zinc-binding domain"/>
    <property type="match status" value="1"/>
</dbReference>
<dbReference type="InterPro" id="IPR050952">
    <property type="entry name" value="TRIM-NHL_E3_ligases"/>
</dbReference>
<dbReference type="InterPro" id="IPR011042">
    <property type="entry name" value="6-blade_b-propeller_TolB-like"/>
</dbReference>
<dbReference type="InterPro" id="IPR057750">
    <property type="entry name" value="TRIM2/3_C"/>
</dbReference>
<comment type="subcellular location">
    <subcellularLocation>
        <location evidence="3">Secreted</location>
    </subcellularLocation>
</comment>
<evidence type="ECO:0000256" key="6">
    <source>
        <dbReference type="ARBA" id="ARBA00012483"/>
    </source>
</evidence>
<dbReference type="SUPFAM" id="SSF50923">
    <property type="entry name" value="Hemopexin-like domain"/>
    <property type="match status" value="2"/>
</dbReference>
<accession>A0A485P948</accession>
<feature type="coiled-coil region" evidence="22">
    <location>
        <begin position="152"/>
        <end position="218"/>
    </location>
</feature>